<comment type="caution">
    <text evidence="1">The sequence shown here is derived from an EMBL/GenBank/DDBJ whole genome shotgun (WGS) entry which is preliminary data.</text>
</comment>
<dbReference type="AlphaFoldDB" id="A0A0M2K3S5"/>
<accession>A0A0M2K3S5</accession>
<evidence type="ECO:0000313" key="2">
    <source>
        <dbReference type="Proteomes" id="UP000033924"/>
    </source>
</evidence>
<keyword evidence="2" id="KW-1185">Reference proteome</keyword>
<reference evidence="1 2" key="1">
    <citation type="submission" date="2015-01" db="EMBL/GenBank/DDBJ databases">
        <title>Erwinia tracheiphila.</title>
        <authorList>
            <person name="Shapiro L.R."/>
        </authorList>
    </citation>
    <scope>NUCLEOTIDE SEQUENCE [LARGE SCALE GENOMIC DNA]</scope>
    <source>
        <strain evidence="1 2">BuffGH</strain>
    </source>
</reference>
<evidence type="ECO:0000313" key="1">
    <source>
        <dbReference type="EMBL" id="KKF34055.1"/>
    </source>
</evidence>
<sequence>MISLKVVVTDIRRHILCSYRPALLGHKQQPFMGVVSGNPPKFPIWVRNQQTKVTIIIVTL</sequence>
<dbReference type="Proteomes" id="UP000033924">
    <property type="component" value="Unassembled WGS sequence"/>
</dbReference>
<dbReference type="EMBL" id="JXNU01000007">
    <property type="protein sequence ID" value="KKF34055.1"/>
    <property type="molecule type" value="Genomic_DNA"/>
</dbReference>
<name>A0A0M2K3S5_9GAMM</name>
<protein>
    <submittedName>
        <fullName evidence="1">Uncharacterized protein</fullName>
    </submittedName>
</protein>
<dbReference type="PATRIC" id="fig|65700.7.peg.6387"/>
<proteinExistence type="predicted"/>
<gene>
    <name evidence="1" type="ORF">SY86_25845</name>
</gene>
<organism evidence="1 2">
    <name type="scientific">Erwinia tracheiphila</name>
    <dbReference type="NCBI Taxonomy" id="65700"/>
    <lineage>
        <taxon>Bacteria</taxon>
        <taxon>Pseudomonadati</taxon>
        <taxon>Pseudomonadota</taxon>
        <taxon>Gammaproteobacteria</taxon>
        <taxon>Enterobacterales</taxon>
        <taxon>Erwiniaceae</taxon>
        <taxon>Erwinia</taxon>
    </lineage>
</organism>